<comment type="pathway">
    <text evidence="5">tRNA modification; tRNA-queuosine biosynthesis.</text>
</comment>
<sequence length="372" mass="41724">MSFKVVAQCPVTGARAGELVTSHGVVRTPVFMPVGTQATVKAMAPFELKAIGAQIILGNTYHLFLRPGEDLVEKAGGLHRFMNWDRPILTDSGGFQVFSLAELRTLSDDGVVFRSHLDGKRHLMTPERAVAIQEKLGSDIAMCFDECVKYPSSYEYSMEAMKRTIRWARRCREAHGRQDQLLFGIVQGSVFEDQRLMCAEALMEMDFPGYSIGGLSVGESHQEMYRILDCLKGVLPQQKPRYLMGVGHPSNLMEGISRGVDMFDCVLPTRNGRNGTVFTSRGKLNVKNLSLAEDFTPLDPECSCYACRNFSRAYIRHLYKAGEILAMRLCTWHNLHFLVSLVEGARRAIIEGTFPEYKERFLRVFEGDSADG</sequence>
<feature type="binding site" evidence="5">
    <location>
        <position position="187"/>
    </location>
    <ligand>
        <name>substrate</name>
    </ligand>
</feature>
<feature type="region of interest" description="RNA binding; important for wobble base 34 recognition" evidence="5">
    <location>
        <begin position="269"/>
        <end position="273"/>
    </location>
</feature>
<keyword evidence="5" id="KW-0862">Zinc</keyword>
<dbReference type="GO" id="GO:0046872">
    <property type="term" value="F:metal ion binding"/>
    <property type="evidence" value="ECO:0007669"/>
    <property type="project" value="UniProtKB-KW"/>
</dbReference>
<dbReference type="InterPro" id="IPR050076">
    <property type="entry name" value="ArchSynthase1/Queuine_TRR"/>
</dbReference>
<dbReference type="GO" id="GO:0005829">
    <property type="term" value="C:cytosol"/>
    <property type="evidence" value="ECO:0007669"/>
    <property type="project" value="TreeGrafter"/>
</dbReference>
<keyword evidence="3 5" id="KW-0819">tRNA processing</keyword>
<protein>
    <recommendedName>
        <fullName evidence="5">Queuine tRNA-ribosyltransferase</fullName>
        <ecNumber evidence="5">2.4.2.29</ecNumber>
    </recommendedName>
    <alternativeName>
        <fullName evidence="5">Guanine insertion enzyme</fullName>
    </alternativeName>
    <alternativeName>
        <fullName evidence="5">tRNA-guanine transglycosylase</fullName>
    </alternativeName>
</protein>
<dbReference type="InterPro" id="IPR036511">
    <property type="entry name" value="TGT-like_sf"/>
</dbReference>
<keyword evidence="5" id="KW-0479">Metal-binding</keyword>
<feature type="region of interest" description="RNA binding" evidence="5">
    <location>
        <begin position="245"/>
        <end position="251"/>
    </location>
</feature>
<dbReference type="RefSeq" id="WP_006583223.1">
    <property type="nucleotide sequence ID" value="NZ_CM001377.1"/>
</dbReference>
<comment type="similarity">
    <text evidence="5">Belongs to the queuine tRNA-ribosyltransferase family.</text>
</comment>
<feature type="binding site" evidence="5">
    <location>
        <position position="304"/>
    </location>
    <ligand>
        <name>Zn(2+)</name>
        <dbReference type="ChEBI" id="CHEBI:29105"/>
    </ligand>
</feature>
<dbReference type="OrthoDB" id="9805417at2"/>
<reference evidence="7 8" key="1">
    <citation type="submission" date="2011-10" db="EMBL/GenBank/DDBJ databases">
        <title>The Noncontiguous Finished genome of Thermanaerovibrio velox DSM 12556.</title>
        <authorList>
            <consortium name="US DOE Joint Genome Institute (JGI-PGF)"/>
            <person name="Lucas S."/>
            <person name="Copeland A."/>
            <person name="Lapidus A."/>
            <person name="Glavina del Rio T."/>
            <person name="Dalin E."/>
            <person name="Tice H."/>
            <person name="Bruce D."/>
            <person name="Goodwin L."/>
            <person name="Pitluck S."/>
            <person name="Peters L."/>
            <person name="Mikhailova N."/>
            <person name="Teshima H."/>
            <person name="Kyrpides N."/>
            <person name="Mavromatis K."/>
            <person name="Ivanova N."/>
            <person name="Markowitz V."/>
            <person name="Cheng J.-F."/>
            <person name="Hugenholtz P."/>
            <person name="Woyke T."/>
            <person name="Wu D."/>
            <person name="Spring S."/>
            <person name="Brambilla E.-M."/>
            <person name="Klenk H.-P."/>
            <person name="Eisen J.A."/>
        </authorList>
    </citation>
    <scope>NUCLEOTIDE SEQUENCE [LARGE SCALE GENOMIC DNA]</scope>
    <source>
        <strain evidence="7 8">DSM 12556</strain>
    </source>
</reference>
<feature type="binding site" evidence="5">
    <location>
        <position position="214"/>
    </location>
    <ligand>
        <name>substrate</name>
    </ligand>
</feature>
<dbReference type="UniPathway" id="UPA00392"/>
<comment type="subunit">
    <text evidence="5">Homodimer. Within each dimer, one monomer is responsible for RNA recognition and catalysis, while the other monomer binds to the replacement base PreQ1.</text>
</comment>
<feature type="binding site" evidence="5">
    <location>
        <position position="307"/>
    </location>
    <ligand>
        <name>Zn(2+)</name>
        <dbReference type="ChEBI" id="CHEBI:29105"/>
    </ligand>
</feature>
<proteinExistence type="inferred from homology"/>
<feature type="binding site" evidence="5">
    <location>
        <position position="145"/>
    </location>
    <ligand>
        <name>substrate</name>
    </ligand>
</feature>
<dbReference type="GO" id="GO:0008616">
    <property type="term" value="P:tRNA queuosine(34) biosynthetic process"/>
    <property type="evidence" value="ECO:0007669"/>
    <property type="project" value="UniProtKB-UniRule"/>
</dbReference>
<feature type="active site" description="Nucleophile" evidence="5">
    <location>
        <position position="264"/>
    </location>
</feature>
<evidence type="ECO:0000259" key="6">
    <source>
        <dbReference type="Pfam" id="PF01702"/>
    </source>
</evidence>
<dbReference type="InterPro" id="IPR002616">
    <property type="entry name" value="tRNA_ribo_trans-like"/>
</dbReference>
<keyword evidence="2 5" id="KW-0808">Transferase</keyword>
<feature type="domain" description="tRNA-guanine(15) transglycosylase-like" evidence="6">
    <location>
        <begin position="12"/>
        <end position="364"/>
    </location>
</feature>
<comment type="function">
    <text evidence="5">Catalyzes the base-exchange of a guanine (G) residue with the queuine precursor 7-aminomethyl-7-deazaguanine (PreQ1) at position 34 (anticodon wobble position) in tRNAs with GU(N) anticodons (tRNA-Asp, -Asn, -His and -Tyr). Catalysis occurs through a double-displacement mechanism. The nucleophile active site attacks the C1' of nucleotide 34 to detach the guanine base from the RNA, forming a covalent enzyme-RNA intermediate. The proton acceptor active site deprotonates the incoming PreQ1, allowing a nucleophilic attack on the C1' of the ribose to form the product. After dissociation, two additional enzymatic reactions on the tRNA convert PreQ1 to queuine (Q), resulting in the hypermodified nucleoside queuosine (7-(((4,5-cis-dihydroxy-2-cyclopenten-1-yl)amino)methyl)-7-deazaguanosine).</text>
</comment>
<dbReference type="InterPro" id="IPR004803">
    <property type="entry name" value="TGT"/>
</dbReference>
<evidence type="ECO:0000256" key="4">
    <source>
        <dbReference type="ARBA" id="ARBA00050112"/>
    </source>
</evidence>
<evidence type="ECO:0000256" key="3">
    <source>
        <dbReference type="ARBA" id="ARBA00022694"/>
    </source>
</evidence>
<dbReference type="NCBIfam" id="TIGR00430">
    <property type="entry name" value="Q_tRNA_tgt"/>
    <property type="match status" value="1"/>
</dbReference>
<gene>
    <name evidence="5" type="primary">tgt</name>
    <name evidence="7" type="ORF">TheveDRAFT_0569</name>
</gene>
<dbReference type="eggNOG" id="COG0343">
    <property type="taxonomic scope" value="Bacteria"/>
</dbReference>
<dbReference type="GO" id="GO:0008479">
    <property type="term" value="F:tRNA-guanosine(34) queuine transglycosylase activity"/>
    <property type="evidence" value="ECO:0007669"/>
    <property type="project" value="UniProtKB-UniRule"/>
</dbReference>
<feature type="binding site" evidence="5">
    <location>
        <begin position="91"/>
        <end position="95"/>
    </location>
    <ligand>
        <name>substrate</name>
    </ligand>
</feature>
<keyword evidence="5" id="KW-0671">Queuosine biosynthesis</keyword>
<name>H0UQH5_9BACT</name>
<dbReference type="PANTHER" id="PTHR46499:SF1">
    <property type="entry name" value="QUEUINE TRNA-RIBOSYLTRANSFERASE"/>
    <property type="match status" value="1"/>
</dbReference>
<evidence type="ECO:0000313" key="8">
    <source>
        <dbReference type="Proteomes" id="UP000005730"/>
    </source>
</evidence>
<dbReference type="FunFam" id="3.20.20.105:FF:000001">
    <property type="entry name" value="Queuine tRNA-ribosyltransferase"/>
    <property type="match status" value="1"/>
</dbReference>
<dbReference type="Pfam" id="PF01702">
    <property type="entry name" value="TGT"/>
    <property type="match status" value="1"/>
</dbReference>
<dbReference type="NCBIfam" id="TIGR00449">
    <property type="entry name" value="tgt_general"/>
    <property type="match status" value="1"/>
</dbReference>
<dbReference type="HOGENOM" id="CLU_022060_0_1_0"/>
<dbReference type="STRING" id="926567.TheveDRAFT_0569"/>
<dbReference type="EC" id="2.4.2.29" evidence="5"/>
<evidence type="ECO:0000256" key="2">
    <source>
        <dbReference type="ARBA" id="ARBA00022679"/>
    </source>
</evidence>
<dbReference type="AlphaFoldDB" id="H0UQH5"/>
<keyword evidence="8" id="KW-1185">Reference proteome</keyword>
<dbReference type="SUPFAM" id="SSF51713">
    <property type="entry name" value="tRNA-guanine transglycosylase"/>
    <property type="match status" value="1"/>
</dbReference>
<dbReference type="EMBL" id="CM001377">
    <property type="protein sequence ID" value="EHM09729.1"/>
    <property type="molecule type" value="Genomic_DNA"/>
</dbReference>
<evidence type="ECO:0000313" key="7">
    <source>
        <dbReference type="EMBL" id="EHM09729.1"/>
    </source>
</evidence>
<dbReference type="HAMAP" id="MF_00168">
    <property type="entry name" value="Q_tRNA_Tgt"/>
    <property type="match status" value="1"/>
</dbReference>
<keyword evidence="1 5" id="KW-0328">Glycosyltransferase</keyword>
<evidence type="ECO:0000256" key="1">
    <source>
        <dbReference type="ARBA" id="ARBA00022676"/>
    </source>
</evidence>
<feature type="active site" description="Proton acceptor" evidence="5">
    <location>
        <position position="91"/>
    </location>
</feature>
<dbReference type="Proteomes" id="UP000005730">
    <property type="component" value="Chromosome"/>
</dbReference>
<comment type="cofactor">
    <cofactor evidence="5">
        <name>Zn(2+)</name>
        <dbReference type="ChEBI" id="CHEBI:29105"/>
    </cofactor>
    <text evidence="5">Binds 1 zinc ion per subunit.</text>
</comment>
<evidence type="ECO:0000256" key="5">
    <source>
        <dbReference type="HAMAP-Rule" id="MF_00168"/>
    </source>
</evidence>
<feature type="binding site" evidence="5">
    <location>
        <position position="302"/>
    </location>
    <ligand>
        <name>Zn(2+)</name>
        <dbReference type="ChEBI" id="CHEBI:29105"/>
    </ligand>
</feature>
<accession>H0UQH5</accession>
<organism evidence="7 8">
    <name type="scientific">Thermanaerovibrio velox DSM 12556</name>
    <dbReference type="NCBI Taxonomy" id="926567"/>
    <lineage>
        <taxon>Bacteria</taxon>
        <taxon>Thermotogati</taxon>
        <taxon>Synergistota</taxon>
        <taxon>Synergistia</taxon>
        <taxon>Synergistales</taxon>
        <taxon>Synergistaceae</taxon>
        <taxon>Thermanaerovibrio</taxon>
    </lineage>
</organism>
<dbReference type="Gene3D" id="3.20.20.105">
    <property type="entry name" value="Queuine tRNA-ribosyltransferase-like"/>
    <property type="match status" value="1"/>
</dbReference>
<dbReference type="PANTHER" id="PTHR46499">
    <property type="entry name" value="QUEUINE TRNA-RIBOSYLTRANSFERASE"/>
    <property type="match status" value="1"/>
</dbReference>
<comment type="catalytic activity">
    <reaction evidence="4 5">
        <text>7-aminomethyl-7-carbaguanine + guanosine(34) in tRNA = 7-aminomethyl-7-carbaguanosine(34) in tRNA + guanine</text>
        <dbReference type="Rhea" id="RHEA:24104"/>
        <dbReference type="Rhea" id="RHEA-COMP:10341"/>
        <dbReference type="Rhea" id="RHEA-COMP:10342"/>
        <dbReference type="ChEBI" id="CHEBI:16235"/>
        <dbReference type="ChEBI" id="CHEBI:58703"/>
        <dbReference type="ChEBI" id="CHEBI:74269"/>
        <dbReference type="ChEBI" id="CHEBI:82833"/>
        <dbReference type="EC" id="2.4.2.29"/>
    </reaction>
</comment>
<feature type="binding site" evidence="5">
    <location>
        <position position="333"/>
    </location>
    <ligand>
        <name>Zn(2+)</name>
        <dbReference type="ChEBI" id="CHEBI:29105"/>
    </ligand>
</feature>